<keyword evidence="3" id="KW-1185">Reference proteome</keyword>
<feature type="region of interest" description="Disordered" evidence="1">
    <location>
        <begin position="1"/>
        <end position="20"/>
    </location>
</feature>
<evidence type="ECO:0000313" key="3">
    <source>
        <dbReference type="Proteomes" id="UP000596661"/>
    </source>
</evidence>
<name>A0A803PVP5_CANSA</name>
<protein>
    <submittedName>
        <fullName evidence="2">Uncharacterized protein</fullName>
    </submittedName>
</protein>
<reference evidence="2" key="2">
    <citation type="submission" date="2021-03" db="UniProtKB">
        <authorList>
            <consortium name="EnsemblPlants"/>
        </authorList>
    </citation>
    <scope>IDENTIFICATION</scope>
</reference>
<organism evidence="2 3">
    <name type="scientific">Cannabis sativa</name>
    <name type="common">Hemp</name>
    <name type="synonym">Marijuana</name>
    <dbReference type="NCBI Taxonomy" id="3483"/>
    <lineage>
        <taxon>Eukaryota</taxon>
        <taxon>Viridiplantae</taxon>
        <taxon>Streptophyta</taxon>
        <taxon>Embryophyta</taxon>
        <taxon>Tracheophyta</taxon>
        <taxon>Spermatophyta</taxon>
        <taxon>Magnoliopsida</taxon>
        <taxon>eudicotyledons</taxon>
        <taxon>Gunneridae</taxon>
        <taxon>Pentapetalae</taxon>
        <taxon>rosids</taxon>
        <taxon>fabids</taxon>
        <taxon>Rosales</taxon>
        <taxon>Cannabaceae</taxon>
        <taxon>Cannabis</taxon>
    </lineage>
</organism>
<evidence type="ECO:0000256" key="1">
    <source>
        <dbReference type="SAM" id="MobiDB-lite"/>
    </source>
</evidence>
<dbReference type="EMBL" id="UZAU01000617">
    <property type="status" value="NOT_ANNOTATED_CDS"/>
    <property type="molecule type" value="Genomic_DNA"/>
</dbReference>
<reference evidence="2" key="1">
    <citation type="submission" date="2018-11" db="EMBL/GenBank/DDBJ databases">
        <authorList>
            <person name="Grassa J C."/>
        </authorList>
    </citation>
    <scope>NUCLEOTIDE SEQUENCE [LARGE SCALE GENOMIC DNA]</scope>
</reference>
<dbReference type="EnsemblPlants" id="evm.model.06.1711">
    <property type="protein sequence ID" value="cds.evm.model.06.1711"/>
    <property type="gene ID" value="evm.TU.06.1711"/>
</dbReference>
<dbReference type="AlphaFoldDB" id="A0A803PVP5"/>
<sequence length="111" mass="12353">MRSPLDHQAHRRTASPLAEPLSNPEVTKYLLVRGPHTLLPTLHLSNDPLVLVKRREYDRRAEVFVHSSEGGDCLDEADEDFGVGVEGVDYVVDLDDVVSTVVFVVAKLTFL</sequence>
<proteinExistence type="predicted"/>
<dbReference type="Gramene" id="evm.model.06.1711">
    <property type="protein sequence ID" value="cds.evm.model.06.1711"/>
    <property type="gene ID" value="evm.TU.06.1711"/>
</dbReference>
<evidence type="ECO:0000313" key="2">
    <source>
        <dbReference type="EnsemblPlants" id="cds.evm.model.06.1711"/>
    </source>
</evidence>
<accession>A0A803PVP5</accession>
<dbReference type="Proteomes" id="UP000596661">
    <property type="component" value="Chromosome 6"/>
</dbReference>